<reference evidence="1" key="1">
    <citation type="submission" date="2019-11" db="EMBL/GenBank/DDBJ databases">
        <authorList>
            <person name="Feng L."/>
        </authorList>
    </citation>
    <scope>NUCLEOTIDE SEQUENCE</scope>
    <source>
        <strain evidence="1">EFaeciumLFYP64</strain>
    </source>
</reference>
<name>A0A6N3E3W4_ENTFC</name>
<dbReference type="RefSeq" id="WP_371113395.1">
    <property type="nucleotide sequence ID" value="NZ_CACRTQ010000055.1"/>
</dbReference>
<proteinExistence type="predicted"/>
<accession>A0A6N3E3W4</accession>
<evidence type="ECO:0000313" key="1">
    <source>
        <dbReference type="EMBL" id="VYU34428.1"/>
    </source>
</evidence>
<organism evidence="1">
    <name type="scientific">Enterococcus faecium</name>
    <name type="common">Streptococcus faecium</name>
    <dbReference type="NCBI Taxonomy" id="1352"/>
    <lineage>
        <taxon>Bacteria</taxon>
        <taxon>Bacillati</taxon>
        <taxon>Bacillota</taxon>
        <taxon>Bacilli</taxon>
        <taxon>Lactobacillales</taxon>
        <taxon>Enterococcaceae</taxon>
        <taxon>Enterococcus</taxon>
    </lineage>
</organism>
<gene>
    <name evidence="1" type="ORF">EFLFYP64_01963</name>
</gene>
<protein>
    <submittedName>
        <fullName evidence="1">Uncharacterized protein</fullName>
    </submittedName>
</protein>
<dbReference type="AlphaFoldDB" id="A0A6N3E3W4"/>
<dbReference type="EMBL" id="CACRTQ010000055">
    <property type="protein sequence ID" value="VYU34428.1"/>
    <property type="molecule type" value="Genomic_DNA"/>
</dbReference>
<sequence length="291" mass="33222">MENKFHYTTQRMLALVFFFLIVIFTRGTTIDALETVDPGAIKENNNLALYHDSDSLRNIEVTGIDGFKILDEYSTKKQKVLAWPKVNDLKGTSKIIVHYQKVGTYLGKEIDCDLTFSNFVAHAGVNQEGLAKTINGKKYYNYLLFDKNIYRGFFMQSINVMNVKLEFKYAGTKTKVALSEPQPEIQSRMRSMKADGIDLNDTFLSIYSLNGQYQQRVSWYNDNNESVGERNIDMREFVGYEKMGTLPYYVTTDTASAQYNAPALSTNSLTPKVVGDVQKKRIVQMTTSLTW</sequence>